<dbReference type="PANTHER" id="PTHR10631">
    <property type="entry name" value="N 2 ,N 2 -DIMETHYLGUANOSINE TRNA METHYLTRANSFERASE"/>
    <property type="match status" value="1"/>
</dbReference>
<evidence type="ECO:0000256" key="19">
    <source>
        <dbReference type="PROSITE-ProRule" id="PRU00958"/>
    </source>
</evidence>
<dbReference type="PROSITE" id="PS00028">
    <property type="entry name" value="ZINC_FINGER_C2H2_1"/>
    <property type="match status" value="1"/>
</dbReference>
<keyword evidence="11" id="KW-0862">Zinc</keyword>
<dbReference type="Pfam" id="PF02005">
    <property type="entry name" value="TRM"/>
    <property type="match status" value="2"/>
</dbReference>
<keyword evidence="7 19" id="KW-0949">S-adenosyl-L-methionine</keyword>
<dbReference type="AlphaFoldDB" id="A0AAV9R2S2"/>
<keyword evidence="2" id="KW-1017">Isopeptide bond</keyword>
<evidence type="ECO:0000256" key="14">
    <source>
        <dbReference type="ARBA" id="ARBA00023242"/>
    </source>
</evidence>
<feature type="domain" description="C2H2-type" evidence="21">
    <location>
        <begin position="145"/>
        <end position="172"/>
    </location>
</feature>
<evidence type="ECO:0000256" key="8">
    <source>
        <dbReference type="ARBA" id="ARBA00022694"/>
    </source>
</evidence>
<protein>
    <recommendedName>
        <fullName evidence="16">tRNA (guanine(27)-N(2))-dimethyltransferase</fullName>
    </recommendedName>
    <alternativeName>
        <fullName evidence="17">tRNA methyltransferase 1-like protein</fullName>
    </alternativeName>
</protein>
<keyword evidence="23" id="KW-1185">Reference proteome</keyword>
<accession>A0AAV9R2S2</accession>
<proteinExistence type="inferred from homology"/>
<feature type="compositionally biased region" description="Low complexity" evidence="20">
    <location>
        <begin position="33"/>
        <end position="54"/>
    </location>
</feature>
<name>A0AAV9R2S2_9TELE</name>
<evidence type="ECO:0000256" key="2">
    <source>
        <dbReference type="ARBA" id="ARBA00022499"/>
    </source>
</evidence>
<feature type="compositionally biased region" description="Polar residues" evidence="20">
    <location>
        <begin position="664"/>
        <end position="674"/>
    </location>
</feature>
<evidence type="ECO:0000313" key="22">
    <source>
        <dbReference type="EMBL" id="KAK5603989.1"/>
    </source>
</evidence>
<evidence type="ECO:0000259" key="21">
    <source>
        <dbReference type="PROSITE" id="PS50157"/>
    </source>
</evidence>
<evidence type="ECO:0000256" key="9">
    <source>
        <dbReference type="ARBA" id="ARBA00022723"/>
    </source>
</evidence>
<evidence type="ECO:0000256" key="13">
    <source>
        <dbReference type="ARBA" id="ARBA00022884"/>
    </source>
</evidence>
<dbReference type="GO" id="GO:0008270">
    <property type="term" value="F:zinc ion binding"/>
    <property type="evidence" value="ECO:0007669"/>
    <property type="project" value="UniProtKB-KW"/>
</dbReference>
<comment type="subcellular location">
    <subcellularLocation>
        <location evidence="1">Nucleus</location>
        <location evidence="1">Nucleolus</location>
    </subcellularLocation>
</comment>
<organism evidence="22 23">
    <name type="scientific">Crenichthys baileyi</name>
    <name type="common">White River springfish</name>
    <dbReference type="NCBI Taxonomy" id="28760"/>
    <lineage>
        <taxon>Eukaryota</taxon>
        <taxon>Metazoa</taxon>
        <taxon>Chordata</taxon>
        <taxon>Craniata</taxon>
        <taxon>Vertebrata</taxon>
        <taxon>Euteleostomi</taxon>
        <taxon>Actinopterygii</taxon>
        <taxon>Neopterygii</taxon>
        <taxon>Teleostei</taxon>
        <taxon>Neoteleostei</taxon>
        <taxon>Acanthomorphata</taxon>
        <taxon>Ovalentaria</taxon>
        <taxon>Atherinomorphae</taxon>
        <taxon>Cyprinodontiformes</taxon>
        <taxon>Goodeidae</taxon>
        <taxon>Crenichthys</taxon>
    </lineage>
</organism>
<evidence type="ECO:0000256" key="4">
    <source>
        <dbReference type="ARBA" id="ARBA00022555"/>
    </source>
</evidence>
<dbReference type="SUPFAM" id="SSF53335">
    <property type="entry name" value="S-adenosyl-L-methionine-dependent methyltransferases"/>
    <property type="match status" value="1"/>
</dbReference>
<dbReference type="FunFam" id="3.30.56.70:FF:000001">
    <property type="entry name" value="tRNA (guanine(26)-N(2))-dimethyltransferase"/>
    <property type="match status" value="1"/>
</dbReference>
<keyword evidence="14" id="KW-0539">Nucleus</keyword>
<keyword evidence="4 19" id="KW-0820">tRNA-binding</keyword>
<evidence type="ECO:0000256" key="15">
    <source>
        <dbReference type="ARBA" id="ARBA00093188"/>
    </source>
</evidence>
<gene>
    <name evidence="22" type="primary">TRMT1L</name>
    <name evidence="22" type="ORF">CRENBAI_024893</name>
</gene>
<feature type="region of interest" description="Disordered" evidence="20">
    <location>
        <begin position="565"/>
        <end position="584"/>
    </location>
</feature>
<feature type="region of interest" description="Disordered" evidence="20">
    <location>
        <begin position="664"/>
        <end position="707"/>
    </location>
</feature>
<keyword evidence="9" id="KW-0479">Metal-binding</keyword>
<evidence type="ECO:0000256" key="11">
    <source>
        <dbReference type="ARBA" id="ARBA00022833"/>
    </source>
</evidence>
<dbReference type="GO" id="GO:0000049">
    <property type="term" value="F:tRNA binding"/>
    <property type="evidence" value="ECO:0007669"/>
    <property type="project" value="UniProtKB-UniRule"/>
</dbReference>
<dbReference type="InterPro" id="IPR002905">
    <property type="entry name" value="Trm1"/>
</dbReference>
<dbReference type="GO" id="GO:0005730">
    <property type="term" value="C:nucleolus"/>
    <property type="evidence" value="ECO:0007669"/>
    <property type="project" value="UniProtKB-SubCell"/>
</dbReference>
<dbReference type="EMBL" id="JAHHUM010002383">
    <property type="protein sequence ID" value="KAK5603989.1"/>
    <property type="molecule type" value="Genomic_DNA"/>
</dbReference>
<dbReference type="PROSITE" id="PS50157">
    <property type="entry name" value="ZINC_FINGER_C2H2_2"/>
    <property type="match status" value="1"/>
</dbReference>
<dbReference type="InterPro" id="IPR029063">
    <property type="entry name" value="SAM-dependent_MTases_sf"/>
</dbReference>
<reference evidence="22 23" key="1">
    <citation type="submission" date="2021-06" db="EMBL/GenBank/DDBJ databases">
        <authorList>
            <person name="Palmer J.M."/>
        </authorList>
    </citation>
    <scope>NUCLEOTIDE SEQUENCE [LARGE SCALE GENOMIC DNA]</scope>
    <source>
        <strain evidence="22 23">MEX-2019</strain>
        <tissue evidence="22">Muscle</tissue>
    </source>
</reference>
<comment type="catalytic activity">
    <reaction evidence="15">
        <text>guanosine(27) in tRNA(Tyr) + 2 S-adenosyl-L-methionine = N(2)-dimethylguanosine(27) in tRNA(Tyr) + 2 S-adenosyl-L-homocysteine + 2 H(+)</text>
        <dbReference type="Rhea" id="RHEA:83895"/>
        <dbReference type="Rhea" id="RHEA-COMP:20240"/>
        <dbReference type="Rhea" id="RHEA-COMP:20241"/>
        <dbReference type="ChEBI" id="CHEBI:15378"/>
        <dbReference type="ChEBI" id="CHEBI:57856"/>
        <dbReference type="ChEBI" id="CHEBI:59789"/>
        <dbReference type="ChEBI" id="CHEBI:74269"/>
        <dbReference type="ChEBI" id="CHEBI:74513"/>
    </reaction>
    <physiologicalReaction direction="left-to-right" evidence="15">
        <dbReference type="Rhea" id="RHEA:83896"/>
    </physiologicalReaction>
</comment>
<evidence type="ECO:0000256" key="17">
    <source>
        <dbReference type="ARBA" id="ARBA00093671"/>
    </source>
</evidence>
<evidence type="ECO:0000256" key="7">
    <source>
        <dbReference type="ARBA" id="ARBA00022691"/>
    </source>
</evidence>
<feature type="region of interest" description="Disordered" evidence="20">
    <location>
        <begin position="1"/>
        <end position="60"/>
    </location>
</feature>
<keyword evidence="6 19" id="KW-0808">Transferase</keyword>
<dbReference type="GO" id="GO:0002940">
    <property type="term" value="P:tRNA N2-guanine methylation"/>
    <property type="evidence" value="ECO:0007669"/>
    <property type="project" value="TreeGrafter"/>
</dbReference>
<keyword evidence="8 19" id="KW-0819">tRNA processing</keyword>
<dbReference type="PANTHER" id="PTHR10631:SF1">
    <property type="entry name" value="TRMT1-LIKE PROTEIN"/>
    <property type="match status" value="1"/>
</dbReference>
<dbReference type="InterPro" id="IPR042296">
    <property type="entry name" value="tRNA_met_Trm1_C"/>
</dbReference>
<keyword evidence="3" id="KW-0597">Phosphoprotein</keyword>
<comment type="caution">
    <text evidence="22">The sequence shown here is derived from an EMBL/GenBank/DDBJ whole genome shotgun (WGS) entry which is preliminary data.</text>
</comment>
<dbReference type="SMART" id="SM00355">
    <property type="entry name" value="ZnF_C2H2"/>
    <property type="match status" value="2"/>
</dbReference>
<keyword evidence="5 19" id="KW-0489">Methyltransferase</keyword>
<evidence type="ECO:0000256" key="20">
    <source>
        <dbReference type="SAM" id="MobiDB-lite"/>
    </source>
</evidence>
<dbReference type="Proteomes" id="UP001311232">
    <property type="component" value="Unassembled WGS sequence"/>
</dbReference>
<feature type="compositionally biased region" description="Basic and acidic residues" evidence="20">
    <location>
        <begin position="1"/>
        <end position="24"/>
    </location>
</feature>
<evidence type="ECO:0000313" key="23">
    <source>
        <dbReference type="Proteomes" id="UP001311232"/>
    </source>
</evidence>
<evidence type="ECO:0000256" key="16">
    <source>
        <dbReference type="ARBA" id="ARBA00093642"/>
    </source>
</evidence>
<dbReference type="Gene3D" id="3.40.50.150">
    <property type="entry name" value="Vaccinia Virus protein VP39"/>
    <property type="match status" value="1"/>
</dbReference>
<sequence>MAEQKEADASQQHQEDGGIKRHEDTGEEAPAGVVQAAEQSEAAADSDTKPSTTTSDRHISIHTTLEGLEMLVDLNGAGRKSCPLCPEEKFKACYSHKLRRHLQNLHWKVYVESKGSRMCICHLPCRNPKPSLSGDQVSGRHMAHYHCVVCSVTIARKTDMVSHLKRHVNKGETEASYSGSSDVQFEEPTPSGQAYEILKELGTNVQLLPNHTTPQKSDTYFNRKMKTNRQLVFCSIAVLAEERNPLECLDAFGATGIMGLQWAKHLRNSVRVTITDISDTCVKMIKENCELNNIRVDGGSRGPRAPEKAGSETDTAPIATLEVAKMDANVIMHLRSFDYIHLDPFGTAVNYLDAAFRNVRNLGIISVTSTDTSSLYAKSPNVTLRHYSCHIVRTEYYKELAARMVVASVARAAARCNKGIEVLLAVALEHFVLVVVRVLRGPTQADESAKKLRKLVHCQWCEERVFLKLGNMVDDTLPCNCHGSLPGKTAVQLGPLWSGPLFNTGFLRRMLSAAVQHSMDDIQPLVKTLICESECTTLKSLVHGSSALTNQVECGVVIKTLQTGEDGGPADQSGKRKSGEESGNVVKKLKPDLSLDHPPFYYSIHRHSIRGMNMPKLNKFLQYLTEACFRVSRTHFDPTGVRTNATLQQFKSVLTKYSVPTCTNAGASTQTSVSAEKPIFQEDEEEEEEEEPASSSSSSSQQIRGASSHLRTEVYLWIRSRQQHHGGLHVQSPR</sequence>
<dbReference type="FunFam" id="3.40.50.150:FF:000098">
    <property type="entry name" value="Trmt1-like isoform 1"/>
    <property type="match status" value="1"/>
</dbReference>
<evidence type="ECO:0000256" key="3">
    <source>
        <dbReference type="ARBA" id="ARBA00022553"/>
    </source>
</evidence>
<evidence type="ECO:0000256" key="6">
    <source>
        <dbReference type="ARBA" id="ARBA00022679"/>
    </source>
</evidence>
<feature type="compositionally biased region" description="Acidic residues" evidence="20">
    <location>
        <begin position="681"/>
        <end position="692"/>
    </location>
</feature>
<evidence type="ECO:0000256" key="5">
    <source>
        <dbReference type="ARBA" id="ARBA00022603"/>
    </source>
</evidence>
<keyword evidence="13 19" id="KW-0694">RNA-binding</keyword>
<dbReference type="GO" id="GO:0016423">
    <property type="term" value="F:tRNA (guanine) methyltransferase activity"/>
    <property type="evidence" value="ECO:0007669"/>
    <property type="project" value="InterPro"/>
</dbReference>
<dbReference type="InterPro" id="IPR013087">
    <property type="entry name" value="Znf_C2H2_type"/>
</dbReference>
<evidence type="ECO:0000256" key="12">
    <source>
        <dbReference type="ARBA" id="ARBA00022843"/>
    </source>
</evidence>
<evidence type="ECO:0000256" key="1">
    <source>
        <dbReference type="ARBA" id="ARBA00004604"/>
    </source>
</evidence>
<keyword evidence="10 18" id="KW-0863">Zinc-finger</keyword>
<dbReference type="PROSITE" id="PS51626">
    <property type="entry name" value="SAM_MT_TRM1"/>
    <property type="match status" value="1"/>
</dbReference>
<evidence type="ECO:0000256" key="18">
    <source>
        <dbReference type="PROSITE-ProRule" id="PRU00042"/>
    </source>
</evidence>
<comment type="similarity">
    <text evidence="19">Belongs to the class I-like SAM-binding methyltransferase superfamily. Trm1 family.</text>
</comment>
<dbReference type="Gene3D" id="3.30.56.70">
    <property type="entry name" value="N2,N2-dimethylguanosine tRNA methyltransferase, C-terminal domain"/>
    <property type="match status" value="1"/>
</dbReference>
<evidence type="ECO:0000256" key="10">
    <source>
        <dbReference type="ARBA" id="ARBA00022771"/>
    </source>
</evidence>
<keyword evidence="12" id="KW-0832">Ubl conjugation</keyword>